<feature type="transmembrane region" description="Helical" evidence="2">
    <location>
        <begin position="377"/>
        <end position="397"/>
    </location>
</feature>
<feature type="transmembrane region" description="Helical" evidence="2">
    <location>
        <begin position="457"/>
        <end position="477"/>
    </location>
</feature>
<comment type="caution">
    <text evidence="4">The sequence shown here is derived from an EMBL/GenBank/DDBJ whole genome shotgun (WGS) entry which is preliminary data.</text>
</comment>
<name>A0ABQ6MP65_9STRA</name>
<feature type="transmembrane region" description="Helical" evidence="2">
    <location>
        <begin position="611"/>
        <end position="635"/>
    </location>
</feature>
<feature type="compositionally biased region" description="Basic and acidic residues" evidence="1">
    <location>
        <begin position="946"/>
        <end position="958"/>
    </location>
</feature>
<evidence type="ECO:0000256" key="1">
    <source>
        <dbReference type="SAM" id="MobiDB-lite"/>
    </source>
</evidence>
<feature type="transmembrane region" description="Helical" evidence="2">
    <location>
        <begin position="497"/>
        <end position="515"/>
    </location>
</feature>
<feature type="transmembrane region" description="Helical" evidence="2">
    <location>
        <begin position="802"/>
        <end position="820"/>
    </location>
</feature>
<feature type="transmembrane region" description="Helical" evidence="2">
    <location>
        <begin position="141"/>
        <end position="161"/>
    </location>
</feature>
<feature type="compositionally biased region" description="Gly residues" evidence="1">
    <location>
        <begin position="934"/>
        <end position="943"/>
    </location>
</feature>
<feature type="transmembrane region" description="Helical" evidence="2">
    <location>
        <begin position="527"/>
        <end position="560"/>
    </location>
</feature>
<evidence type="ECO:0000313" key="4">
    <source>
        <dbReference type="EMBL" id="GMI30135.1"/>
    </source>
</evidence>
<feature type="transmembrane region" description="Helical" evidence="2">
    <location>
        <begin position="231"/>
        <end position="251"/>
    </location>
</feature>
<keyword evidence="5" id="KW-1185">Reference proteome</keyword>
<accession>A0ABQ6MP65</accession>
<feature type="transmembrane region" description="Helical" evidence="2">
    <location>
        <begin position="417"/>
        <end position="437"/>
    </location>
</feature>
<keyword evidence="2" id="KW-0472">Membrane</keyword>
<feature type="region of interest" description="Disordered" evidence="1">
    <location>
        <begin position="923"/>
        <end position="969"/>
    </location>
</feature>
<keyword evidence="3" id="KW-0732">Signal</keyword>
<organism evidence="4 5">
    <name type="scientific">Tetraparma gracilis</name>
    <dbReference type="NCBI Taxonomy" id="2962635"/>
    <lineage>
        <taxon>Eukaryota</taxon>
        <taxon>Sar</taxon>
        <taxon>Stramenopiles</taxon>
        <taxon>Ochrophyta</taxon>
        <taxon>Bolidophyceae</taxon>
        <taxon>Parmales</taxon>
        <taxon>Triparmaceae</taxon>
        <taxon>Tetraparma</taxon>
    </lineage>
</organism>
<evidence type="ECO:0000256" key="3">
    <source>
        <dbReference type="SAM" id="SignalP"/>
    </source>
</evidence>
<feature type="transmembrane region" description="Helical" evidence="2">
    <location>
        <begin position="315"/>
        <end position="337"/>
    </location>
</feature>
<sequence>MAHPISLLFTILIIGTSPSPSTAHYPHAMSYASLCFLMLQQLASFATSEADLASDHARNMLLMNLGHCVVYSFAFAHALRARSQFHDALPTANQREFLFSSIPFLSFTGLLNIFYFSAPFLSCVLENYSPTENLQVLCEDLDISTAPITLLINTVVFYAVFDVPLSPFFGYTRTTFHTFKMLLHHQIITAIVFGTTLLCCWTYSSVRQQATVEEYEQFAREQSLKGRDFRWWYSIFLRALLGVAIMTGHIANTVPLGARLTRLCSQLSSLVTSPATSIAPIFRIVSYFFLAVFFSFQVAFWVSATFHEHNSVTRVLNTLALLIAPIVFQTALFAYFTNPRSKSRSIIVVLALPLAYSLGGAVLSFTNNSARLSVKIAGLPTAAIYLLSSVGGVALLYAASKSRAYLSTYTDTQVVEYLPGFTASVFSVIFLSTYLVAEATSCVMTSENCETFVVAQYTLLVNTAMGFVYMCTYGYAYTASWYAVATHECKGWEAHRAFVYALTSFLTSMTFGLRPEKNILESSNYELYLVGSGIINVVIQACLWVILTLWISLCVATGMVLHVAAVDERLGDDDEENVGLLYKVCAAVLRLMAIPKRYLEVPEKELRVSSLYRMFYMFFPVITLTTNVAAVFSALIGERWMGWDQNWGIFLLLLSEALMPFSWMGSLLYAFSGYKSSLKEGGLHDSIVFGMPPASCVMGMLFFGVQARWWGVGIWTFVLIPTVIMAMVARKSKRVLVQTLDAKGLKEHAVNVGVAGLAALPPLILFASQTMSCMVTDFYGARGGENLSYTGNCDSIQNSNKCISLLFVFAVFSFCCFAPTSGHLNAEMIVNFELSTPDLISFLTTNMAGLIALFLFSVGGGFGEELKDWKRGLVFLFCTMLFVSIVVRLGGAYWREMRELGVGEDKHEQELVQRKVEEEEKKKSKLRQSLWHGGLKGIKGAKGPGTRKESGEGSKGAEGDEGGTAGQFAKHMEVLDVGFM</sequence>
<feature type="transmembrane region" description="Helical" evidence="2">
    <location>
        <begin position="181"/>
        <end position="203"/>
    </location>
</feature>
<feature type="transmembrane region" description="Helical" evidence="2">
    <location>
        <begin position="840"/>
        <end position="862"/>
    </location>
</feature>
<feature type="transmembrane region" description="Helical" evidence="2">
    <location>
        <begin position="683"/>
        <end position="703"/>
    </location>
</feature>
<dbReference type="EMBL" id="BRYB01000443">
    <property type="protein sequence ID" value="GMI30135.1"/>
    <property type="molecule type" value="Genomic_DNA"/>
</dbReference>
<feature type="transmembrane region" description="Helical" evidence="2">
    <location>
        <begin position="343"/>
        <end position="365"/>
    </location>
</feature>
<keyword evidence="2" id="KW-1133">Transmembrane helix</keyword>
<dbReference type="Proteomes" id="UP001165060">
    <property type="component" value="Unassembled WGS sequence"/>
</dbReference>
<evidence type="ECO:0000313" key="5">
    <source>
        <dbReference type="Proteomes" id="UP001165060"/>
    </source>
</evidence>
<feature type="transmembrane region" description="Helical" evidence="2">
    <location>
        <begin position="874"/>
        <end position="894"/>
    </location>
</feature>
<feature type="transmembrane region" description="Helical" evidence="2">
    <location>
        <begin position="99"/>
        <end position="121"/>
    </location>
</feature>
<keyword evidence="2" id="KW-0812">Transmembrane</keyword>
<feature type="transmembrane region" description="Helical" evidence="2">
    <location>
        <begin position="284"/>
        <end position="303"/>
    </location>
</feature>
<proteinExistence type="predicted"/>
<feature type="transmembrane region" description="Helical" evidence="2">
    <location>
        <begin position="647"/>
        <end position="671"/>
    </location>
</feature>
<evidence type="ECO:0000256" key="2">
    <source>
        <dbReference type="SAM" id="Phobius"/>
    </source>
</evidence>
<feature type="signal peptide" evidence="3">
    <location>
        <begin position="1"/>
        <end position="23"/>
    </location>
</feature>
<protein>
    <submittedName>
        <fullName evidence="4">Uncharacterized protein</fullName>
    </submittedName>
</protein>
<reference evidence="4 5" key="1">
    <citation type="journal article" date="2023" name="Commun. Biol.">
        <title>Genome analysis of Parmales, the sister group of diatoms, reveals the evolutionary specialization of diatoms from phago-mixotrophs to photoautotrophs.</title>
        <authorList>
            <person name="Ban H."/>
            <person name="Sato S."/>
            <person name="Yoshikawa S."/>
            <person name="Yamada K."/>
            <person name="Nakamura Y."/>
            <person name="Ichinomiya M."/>
            <person name="Sato N."/>
            <person name="Blanc-Mathieu R."/>
            <person name="Endo H."/>
            <person name="Kuwata A."/>
            <person name="Ogata H."/>
        </authorList>
    </citation>
    <scope>NUCLEOTIDE SEQUENCE [LARGE SCALE GENOMIC DNA]</scope>
</reference>
<gene>
    <name evidence="4" type="ORF">TeGR_g10553</name>
</gene>
<feature type="transmembrane region" description="Helical" evidence="2">
    <location>
        <begin position="709"/>
        <end position="729"/>
    </location>
</feature>
<feature type="chain" id="PRO_5045475382" evidence="3">
    <location>
        <begin position="24"/>
        <end position="980"/>
    </location>
</feature>